<feature type="binding site" evidence="4">
    <location>
        <position position="530"/>
    </location>
    <ligand>
        <name>S-adenosyl-L-methionine</name>
        <dbReference type="ChEBI" id="CHEBI:59789"/>
    </ligand>
</feature>
<dbReference type="PANTHER" id="PTHR11061">
    <property type="entry name" value="RNA M5U METHYLTRANSFERASE"/>
    <property type="match status" value="1"/>
</dbReference>
<protein>
    <submittedName>
        <fullName evidence="8">BQ2448_4791 protein</fullName>
    </submittedName>
</protein>
<dbReference type="InterPro" id="IPR002792">
    <property type="entry name" value="TRAM_dom"/>
</dbReference>
<organism evidence="8 9">
    <name type="scientific">Microbotryum intermedium</name>
    <dbReference type="NCBI Taxonomy" id="269621"/>
    <lineage>
        <taxon>Eukaryota</taxon>
        <taxon>Fungi</taxon>
        <taxon>Dikarya</taxon>
        <taxon>Basidiomycota</taxon>
        <taxon>Pucciniomycotina</taxon>
        <taxon>Microbotryomycetes</taxon>
        <taxon>Microbotryales</taxon>
        <taxon>Microbotryaceae</taxon>
        <taxon>Microbotryum</taxon>
    </lineage>
</organism>
<evidence type="ECO:0000313" key="9">
    <source>
        <dbReference type="Proteomes" id="UP000198372"/>
    </source>
</evidence>
<evidence type="ECO:0000256" key="1">
    <source>
        <dbReference type="ARBA" id="ARBA00022603"/>
    </source>
</evidence>
<dbReference type="Gene3D" id="3.40.50.150">
    <property type="entry name" value="Vaccinia Virus protein VP39"/>
    <property type="match status" value="2"/>
</dbReference>
<feature type="active site" description="Nucleophile" evidence="4">
    <location>
        <position position="607"/>
    </location>
</feature>
<keyword evidence="9" id="KW-1185">Reference proteome</keyword>
<reference evidence="9" key="1">
    <citation type="submission" date="2016-09" db="EMBL/GenBank/DDBJ databases">
        <authorList>
            <person name="Jeantristanb JTB J.-T."/>
            <person name="Ricardo R."/>
        </authorList>
    </citation>
    <scope>NUCLEOTIDE SEQUENCE [LARGE SCALE GENOMIC DNA]</scope>
</reference>
<feature type="region of interest" description="Disordered" evidence="6">
    <location>
        <begin position="80"/>
        <end position="125"/>
    </location>
</feature>
<keyword evidence="3 4" id="KW-0949">S-adenosyl-L-methionine</keyword>
<proteinExistence type="inferred from homology"/>
<dbReference type="AlphaFoldDB" id="A0A238FFT5"/>
<dbReference type="Gene3D" id="2.40.50.140">
    <property type="entry name" value="Nucleic acid-binding proteins"/>
    <property type="match status" value="1"/>
</dbReference>
<dbReference type="InterPro" id="IPR010280">
    <property type="entry name" value="U5_MeTrfase_fam"/>
</dbReference>
<accession>A0A238FFT5</accession>
<sequence>MLARSLHRTLPLLVRPQLCFTKRNIMSDPVAAAPSKRALSPNSPVKETMSATVEPSTSTSTSILAGADSVQANKKLRLDDAPTSAPSTKQNGSSAPKAAAGPPPSRAPVGRKSKQGKKAKAVKPGGAEEVGAFDVVEFLGQERIDALEIDAEASGLKDWNRKQAEKEWGFGAEGKQVQVRVVGLNSHGDGLAKLIPSGSTEPTRLVTIPFAIPGELVNIKVTRHEANLLLSHSDLIDIIEPSEKRQAEAVELPGKGEPSSALQEARKKFGSRVQCQYFGTCSGCQYQPLAYEDQLEIKRTVVRKAFANFSKLPSSSIPAIGPTLPSPLEYQYRTKLTPHFQTPPTGPPKKKQFKGKDKTEGATEDESAPTKEWELTIGFEQKGRKRVIDIEECVIGTKVINEEYKVQREQVKKNIAKYKRGSTLLLRDSLPPRLEGVTKASTRTDIEEPHVCITDHHATVREKVGTNEFEQVAGSFFQNNSSILPSFIDCIAETVRSAEPKTTHLIDAYCGSGLFAISLADQFEKIEGVEIDKQSVKWAKMNAEWNKGPGRGEVGFRDGKAEDIFGTIDFPQDSTTILIDPPRKGCDELFLSQLLEFNPSTIIYVSCNVHTQARDIGWIVTKSKEKVEREGKGKKGFWIDSLRAADLFANTHHAEGLAILRREV</sequence>
<dbReference type="GO" id="GO:0008033">
    <property type="term" value="P:tRNA processing"/>
    <property type="evidence" value="ECO:0007669"/>
    <property type="project" value="InterPro"/>
</dbReference>
<evidence type="ECO:0000256" key="5">
    <source>
        <dbReference type="PROSITE-ProRule" id="PRU10015"/>
    </source>
</evidence>
<gene>
    <name evidence="8" type="ORF">BQ2448_4791</name>
</gene>
<dbReference type="EMBL" id="FMSP01000008">
    <property type="protein sequence ID" value="SCV72097.1"/>
    <property type="molecule type" value="Genomic_DNA"/>
</dbReference>
<feature type="active site" evidence="5">
    <location>
        <position position="607"/>
    </location>
</feature>
<dbReference type="GO" id="GO:0032259">
    <property type="term" value="P:methylation"/>
    <property type="evidence" value="ECO:0007669"/>
    <property type="project" value="UniProtKB-KW"/>
</dbReference>
<dbReference type="PROSITE" id="PS51622">
    <property type="entry name" value="SAM_MT_RNA_M5U_2"/>
    <property type="match status" value="1"/>
</dbReference>
<dbReference type="InterPro" id="IPR029063">
    <property type="entry name" value="SAM-dependent_MTases_sf"/>
</dbReference>
<dbReference type="InterPro" id="IPR012340">
    <property type="entry name" value="NA-bd_OB-fold"/>
</dbReference>
<evidence type="ECO:0000256" key="3">
    <source>
        <dbReference type="ARBA" id="ARBA00022691"/>
    </source>
</evidence>
<dbReference type="SUPFAM" id="SSF53335">
    <property type="entry name" value="S-adenosyl-L-methionine-dependent methyltransferases"/>
    <property type="match status" value="1"/>
</dbReference>
<dbReference type="InterPro" id="IPR025795">
    <property type="entry name" value="tRNA_(uracil-5-)_MeTrfase"/>
</dbReference>
<evidence type="ECO:0000256" key="4">
    <source>
        <dbReference type="PROSITE-ProRule" id="PRU01024"/>
    </source>
</evidence>
<feature type="region of interest" description="Disordered" evidence="6">
    <location>
        <begin position="32"/>
        <end position="64"/>
    </location>
</feature>
<evidence type="ECO:0000313" key="8">
    <source>
        <dbReference type="EMBL" id="SCV72097.1"/>
    </source>
</evidence>
<dbReference type="PANTHER" id="PTHR11061:SF30">
    <property type="entry name" value="TRNA (URACIL(54)-C(5))-METHYLTRANSFERASE"/>
    <property type="match status" value="1"/>
</dbReference>
<evidence type="ECO:0000256" key="2">
    <source>
        <dbReference type="ARBA" id="ARBA00022679"/>
    </source>
</evidence>
<dbReference type="PROSITE" id="PS51687">
    <property type="entry name" value="SAM_MT_RNA_M5U"/>
    <property type="match status" value="1"/>
</dbReference>
<feature type="domain" description="TRAM" evidence="7">
    <location>
        <begin position="170"/>
        <end position="235"/>
    </location>
</feature>
<evidence type="ECO:0000256" key="6">
    <source>
        <dbReference type="SAM" id="MobiDB-lite"/>
    </source>
</evidence>
<dbReference type="PROSITE" id="PS01230">
    <property type="entry name" value="TRMA_1"/>
    <property type="match status" value="1"/>
</dbReference>
<feature type="binding site" evidence="4">
    <location>
        <position position="509"/>
    </location>
    <ligand>
        <name>S-adenosyl-L-methionine</name>
        <dbReference type="ChEBI" id="CHEBI:59789"/>
    </ligand>
</feature>
<evidence type="ECO:0000259" key="7">
    <source>
        <dbReference type="PROSITE" id="PS50926"/>
    </source>
</evidence>
<dbReference type="STRING" id="269621.A0A238FFT5"/>
<dbReference type="OrthoDB" id="10250660at2759"/>
<dbReference type="InterPro" id="IPR030390">
    <property type="entry name" value="MeTrfase_TrmA_AS"/>
</dbReference>
<name>A0A238FFT5_9BASI</name>
<feature type="binding site" evidence="4">
    <location>
        <position position="580"/>
    </location>
    <ligand>
        <name>S-adenosyl-L-methionine</name>
        <dbReference type="ChEBI" id="CHEBI:59789"/>
    </ligand>
</feature>
<dbReference type="Pfam" id="PF05958">
    <property type="entry name" value="tRNA_U5-meth_tr"/>
    <property type="match status" value="1"/>
</dbReference>
<dbReference type="PROSITE" id="PS50926">
    <property type="entry name" value="TRAM"/>
    <property type="match status" value="1"/>
</dbReference>
<keyword evidence="1 4" id="KW-0489">Methyltransferase</keyword>
<feature type="binding site" evidence="4">
    <location>
        <position position="478"/>
    </location>
    <ligand>
        <name>S-adenosyl-L-methionine</name>
        <dbReference type="ChEBI" id="CHEBI:59789"/>
    </ligand>
</feature>
<comment type="similarity">
    <text evidence="4">Belongs to the class I-like SAM-binding methyltransferase superfamily. RNA M5U methyltransferase family.</text>
</comment>
<feature type="region of interest" description="Disordered" evidence="6">
    <location>
        <begin position="337"/>
        <end position="370"/>
    </location>
</feature>
<dbReference type="Proteomes" id="UP000198372">
    <property type="component" value="Unassembled WGS sequence"/>
</dbReference>
<feature type="compositionally biased region" description="Basic residues" evidence="6">
    <location>
        <begin position="109"/>
        <end position="121"/>
    </location>
</feature>
<feature type="compositionally biased region" description="Polar residues" evidence="6">
    <location>
        <begin position="40"/>
        <end position="63"/>
    </location>
</feature>
<dbReference type="GO" id="GO:0030697">
    <property type="term" value="F:tRNA (uracil(54)-C5)-methyltransferase activity, S-adenosyl methionine-dependent"/>
    <property type="evidence" value="ECO:0007669"/>
    <property type="project" value="InterPro"/>
</dbReference>
<keyword evidence="2 4" id="KW-0808">Transferase</keyword>